<dbReference type="CDD" id="cd02517">
    <property type="entry name" value="CMP-KDO-Synthetase"/>
    <property type="match status" value="1"/>
</dbReference>
<dbReference type="InterPro" id="IPR003329">
    <property type="entry name" value="Cytidylyl_trans"/>
</dbReference>
<dbReference type="RefSeq" id="WP_407348855.1">
    <property type="nucleotide sequence ID" value="NZ_CP136864.1"/>
</dbReference>
<dbReference type="Proteomes" id="UP001626537">
    <property type="component" value="Chromosome"/>
</dbReference>
<dbReference type="NCBIfam" id="NF003950">
    <property type="entry name" value="PRK05450.1-3"/>
    <property type="match status" value="1"/>
</dbReference>
<dbReference type="NCBIfam" id="NF009905">
    <property type="entry name" value="PRK13368.1"/>
    <property type="match status" value="1"/>
</dbReference>
<gene>
    <name evidence="4 5" type="primary">kdsB</name>
    <name evidence="5" type="ORF">R0135_03405</name>
</gene>
<dbReference type="EC" id="2.7.7.38" evidence="4"/>
<accession>A0ABZ0I6L9</accession>
<evidence type="ECO:0000313" key="6">
    <source>
        <dbReference type="Proteomes" id="UP001626537"/>
    </source>
</evidence>
<dbReference type="InterPro" id="IPR004528">
    <property type="entry name" value="KdsB"/>
</dbReference>
<keyword evidence="2 4" id="KW-0548">Nucleotidyltransferase</keyword>
<dbReference type="SUPFAM" id="SSF53448">
    <property type="entry name" value="Nucleotide-diphospho-sugar transferases"/>
    <property type="match status" value="1"/>
</dbReference>
<comment type="function">
    <text evidence="4">Activates KDO (a required 8-carbon sugar) for incorporation into bacterial lipopolysaccharide in Gram-negative bacteria.</text>
</comment>
<dbReference type="NCBIfam" id="NF003952">
    <property type="entry name" value="PRK05450.1-5"/>
    <property type="match status" value="1"/>
</dbReference>
<reference evidence="5 6" key="1">
    <citation type="submission" date="2023-10" db="EMBL/GenBank/DDBJ databases">
        <title>Two novel species belonging to the OM43/NOR5 clade.</title>
        <authorList>
            <person name="Park M."/>
        </authorList>
    </citation>
    <scope>NUCLEOTIDE SEQUENCE [LARGE SCALE GENOMIC DNA]</scope>
    <source>
        <strain evidence="5 6">IMCC43200</strain>
    </source>
</reference>
<evidence type="ECO:0000256" key="1">
    <source>
        <dbReference type="ARBA" id="ARBA00022679"/>
    </source>
</evidence>
<keyword evidence="3 4" id="KW-0448">Lipopolysaccharide biosynthesis</keyword>
<dbReference type="PANTHER" id="PTHR42866">
    <property type="entry name" value="3-DEOXY-MANNO-OCTULOSONATE CYTIDYLYLTRANSFERASE"/>
    <property type="match status" value="1"/>
</dbReference>
<comment type="similarity">
    <text evidence="4">Belongs to the KdsB family.</text>
</comment>
<protein>
    <recommendedName>
        <fullName evidence="4">3-deoxy-manno-octulosonate cytidylyltransferase</fullName>
        <ecNumber evidence="4">2.7.7.38</ecNumber>
    </recommendedName>
    <alternativeName>
        <fullName evidence="4">CMP-2-keto-3-deoxyoctulosonic acid synthase</fullName>
        <shortName evidence="4">CKS</shortName>
        <shortName evidence="4">CMP-KDO synthase</shortName>
    </alternativeName>
</protein>
<evidence type="ECO:0000256" key="2">
    <source>
        <dbReference type="ARBA" id="ARBA00022695"/>
    </source>
</evidence>
<dbReference type="PANTHER" id="PTHR42866:SF2">
    <property type="entry name" value="3-DEOXY-MANNO-OCTULOSONATE CYTIDYLYLTRANSFERASE, MITOCHONDRIAL"/>
    <property type="match status" value="1"/>
</dbReference>
<evidence type="ECO:0000256" key="3">
    <source>
        <dbReference type="ARBA" id="ARBA00022985"/>
    </source>
</evidence>
<comment type="pathway">
    <text evidence="4">Nucleotide-sugar biosynthesis; CMP-3-deoxy-D-manno-octulosonate biosynthesis; CMP-3-deoxy-D-manno-octulosonate from 3-deoxy-D-manno-octulosonate and CTP: step 1/1.</text>
</comment>
<keyword evidence="6" id="KW-1185">Reference proteome</keyword>
<dbReference type="NCBIfam" id="TIGR00466">
    <property type="entry name" value="kdsB"/>
    <property type="match status" value="1"/>
</dbReference>
<keyword evidence="4" id="KW-0963">Cytoplasm</keyword>
<dbReference type="EMBL" id="CP136864">
    <property type="protein sequence ID" value="WOJ94219.1"/>
    <property type="molecule type" value="Genomic_DNA"/>
</dbReference>
<sequence length="265" mass="29043">MSFVVVIPARYASTRLPGKPLSMIAEKTMLQHVWERARTSVASRVVIATDDTRIAAVCGDFGAEALMTSPDHASGTDRLAEVVQALGLSDDQIVVNVQGDEPLIPATVINQVASNLAREETASIATLCEAITDVEVLRDPNAVKVVFDEAGRALYFSRAIIPWPRDHLWESAEMPLGNWYRHIGLYAYRAGFLRRYTQWQPAPIELAESLEQLRALHKGEGIHVETACEPVPGGIDTPEDLHRLRQQFADLSVSTAATITTSTGE</sequence>
<evidence type="ECO:0000313" key="5">
    <source>
        <dbReference type="EMBL" id="WOJ94219.1"/>
    </source>
</evidence>
<keyword evidence="1 4" id="KW-0808">Transferase</keyword>
<dbReference type="InterPro" id="IPR029044">
    <property type="entry name" value="Nucleotide-diphossugar_trans"/>
</dbReference>
<comment type="catalytic activity">
    <reaction evidence="4">
        <text>3-deoxy-alpha-D-manno-oct-2-ulosonate + CTP = CMP-3-deoxy-beta-D-manno-octulosonate + diphosphate</text>
        <dbReference type="Rhea" id="RHEA:23448"/>
        <dbReference type="ChEBI" id="CHEBI:33019"/>
        <dbReference type="ChEBI" id="CHEBI:37563"/>
        <dbReference type="ChEBI" id="CHEBI:85986"/>
        <dbReference type="ChEBI" id="CHEBI:85987"/>
        <dbReference type="EC" id="2.7.7.38"/>
    </reaction>
</comment>
<dbReference type="GO" id="GO:0008690">
    <property type="term" value="F:3-deoxy-manno-octulosonate cytidylyltransferase activity"/>
    <property type="evidence" value="ECO:0007669"/>
    <property type="project" value="UniProtKB-EC"/>
</dbReference>
<comment type="subcellular location">
    <subcellularLocation>
        <location evidence="4">Cytoplasm</location>
    </subcellularLocation>
</comment>
<dbReference type="Pfam" id="PF02348">
    <property type="entry name" value="CTP_transf_3"/>
    <property type="match status" value="1"/>
</dbReference>
<organism evidence="5 6">
    <name type="scientific">Congregibacter variabilis</name>
    <dbReference type="NCBI Taxonomy" id="3081200"/>
    <lineage>
        <taxon>Bacteria</taxon>
        <taxon>Pseudomonadati</taxon>
        <taxon>Pseudomonadota</taxon>
        <taxon>Gammaproteobacteria</taxon>
        <taxon>Cellvibrionales</taxon>
        <taxon>Halieaceae</taxon>
        <taxon>Congregibacter</taxon>
    </lineage>
</organism>
<proteinExistence type="inferred from homology"/>
<dbReference type="Gene3D" id="3.90.550.10">
    <property type="entry name" value="Spore Coat Polysaccharide Biosynthesis Protein SpsA, Chain A"/>
    <property type="match status" value="1"/>
</dbReference>
<evidence type="ECO:0000256" key="4">
    <source>
        <dbReference type="HAMAP-Rule" id="MF_00057"/>
    </source>
</evidence>
<dbReference type="HAMAP" id="MF_00057">
    <property type="entry name" value="KdsB"/>
    <property type="match status" value="1"/>
</dbReference>
<name>A0ABZ0I6L9_9GAMM</name>